<evidence type="ECO:0000256" key="1">
    <source>
        <dbReference type="ARBA" id="ARBA00000900"/>
    </source>
</evidence>
<dbReference type="Proteomes" id="UP000694555">
    <property type="component" value="Unplaced"/>
</dbReference>
<dbReference type="GO" id="GO:0006513">
    <property type="term" value="P:protein monoubiquitination"/>
    <property type="evidence" value="ECO:0007669"/>
    <property type="project" value="TreeGrafter"/>
</dbReference>
<comment type="catalytic activity">
    <reaction evidence="1">
        <text>S-ubiquitinyl-[E2 ubiquitin-conjugating enzyme]-L-cysteine + [acceptor protein]-L-lysine = [E2 ubiquitin-conjugating enzyme]-L-cysteine + N(6)-ubiquitinyl-[acceptor protein]-L-lysine.</text>
        <dbReference type="EC" id="2.3.2.27"/>
    </reaction>
</comment>
<accession>A0A8C0ASA5</accession>
<keyword evidence="4" id="KW-0479">Metal-binding</keyword>
<dbReference type="GO" id="GO:0000209">
    <property type="term" value="P:protein polyubiquitination"/>
    <property type="evidence" value="ECO:0007669"/>
    <property type="project" value="TreeGrafter"/>
</dbReference>
<evidence type="ECO:0000256" key="7">
    <source>
        <dbReference type="ARBA" id="ARBA00022833"/>
    </source>
</evidence>
<feature type="domain" description="RING-type" evidence="17">
    <location>
        <begin position="9"/>
        <end position="48"/>
    </location>
</feature>
<dbReference type="GO" id="GO:0061630">
    <property type="term" value="F:ubiquitin protein ligase activity"/>
    <property type="evidence" value="ECO:0007669"/>
    <property type="project" value="UniProtKB-EC"/>
</dbReference>
<evidence type="ECO:0000256" key="15">
    <source>
        <dbReference type="ARBA" id="ARBA00082108"/>
    </source>
</evidence>
<keyword evidence="9" id="KW-0804">Transcription</keyword>
<name>A0A8C0ASA5_9AVES</name>
<dbReference type="GO" id="GO:0032391">
    <property type="term" value="C:photoreceptor connecting cilium"/>
    <property type="evidence" value="ECO:0007669"/>
    <property type="project" value="UniProtKB-ARBA"/>
</dbReference>
<dbReference type="SMART" id="SM00184">
    <property type="entry name" value="RING"/>
    <property type="match status" value="1"/>
</dbReference>
<evidence type="ECO:0000256" key="16">
    <source>
        <dbReference type="PROSITE-ProRule" id="PRU00175"/>
    </source>
</evidence>
<dbReference type="PANTHER" id="PTHR46077">
    <property type="entry name" value="E3 UBIQUITIN-PROTEIN LIGASE TOPORS"/>
    <property type="match status" value="1"/>
</dbReference>
<evidence type="ECO:0000256" key="8">
    <source>
        <dbReference type="ARBA" id="ARBA00023015"/>
    </source>
</evidence>
<proteinExistence type="predicted"/>
<keyword evidence="6" id="KW-0833">Ubl conjugation pathway</keyword>
<dbReference type="PROSITE" id="PS00518">
    <property type="entry name" value="ZF_RING_1"/>
    <property type="match status" value="1"/>
</dbReference>
<evidence type="ECO:0000256" key="9">
    <source>
        <dbReference type="ARBA" id="ARBA00023163"/>
    </source>
</evidence>
<dbReference type="EC" id="2.3.2.27" evidence="2"/>
<evidence type="ECO:0000259" key="17">
    <source>
        <dbReference type="PROSITE" id="PS50089"/>
    </source>
</evidence>
<evidence type="ECO:0000256" key="12">
    <source>
        <dbReference type="ARBA" id="ARBA00076940"/>
    </source>
</evidence>
<sequence length="133" mass="14669">MATELENRCPICLDSWEEASYVMPCLHPFCYPCILRWAESKPECPLCKRKVTSILHSVQADDNFKEHVLTPSLNVLLILEFLCSLSPASSLKWLGTASVKTEMKAALSTSALPAFALAVSLNLPGKQARTFLA</sequence>
<dbReference type="InterPro" id="IPR013083">
    <property type="entry name" value="Znf_RING/FYVE/PHD"/>
</dbReference>
<evidence type="ECO:0000256" key="4">
    <source>
        <dbReference type="ARBA" id="ARBA00022723"/>
    </source>
</evidence>
<keyword evidence="19" id="KW-1185">Reference proteome</keyword>
<dbReference type="GO" id="GO:0008270">
    <property type="term" value="F:zinc ion binding"/>
    <property type="evidence" value="ECO:0007669"/>
    <property type="project" value="UniProtKB-KW"/>
</dbReference>
<dbReference type="GO" id="GO:0008630">
    <property type="term" value="P:intrinsic apoptotic signaling pathway in response to DNA damage"/>
    <property type="evidence" value="ECO:0007669"/>
    <property type="project" value="UniProtKB-ARBA"/>
</dbReference>
<reference evidence="18" key="2">
    <citation type="submission" date="2025-09" db="UniProtKB">
        <authorList>
            <consortium name="Ensembl"/>
        </authorList>
    </citation>
    <scope>IDENTIFICATION</scope>
</reference>
<dbReference type="AlphaFoldDB" id="A0A8C0ASA5"/>
<reference evidence="18" key="1">
    <citation type="submission" date="2025-08" db="UniProtKB">
        <authorList>
            <consortium name="Ensembl"/>
        </authorList>
    </citation>
    <scope>IDENTIFICATION</scope>
</reference>
<dbReference type="Pfam" id="PF13923">
    <property type="entry name" value="zf-C3HC4_2"/>
    <property type="match status" value="1"/>
</dbReference>
<evidence type="ECO:0000313" key="19">
    <source>
        <dbReference type="Proteomes" id="UP000694555"/>
    </source>
</evidence>
<dbReference type="Ensembl" id="ENSBJAT00000006583.1">
    <property type="protein sequence ID" value="ENSBJAP00000006394.1"/>
    <property type="gene ID" value="ENSBJAG00000004574.1"/>
</dbReference>
<dbReference type="PANTHER" id="PTHR46077:SF1">
    <property type="entry name" value="TOP1 BINDING ARGININE_SERINE RICH PROTEIN, E3 UBIQUITIN LIGASE"/>
    <property type="match status" value="1"/>
</dbReference>
<evidence type="ECO:0000256" key="10">
    <source>
        <dbReference type="ARBA" id="ARBA00071236"/>
    </source>
</evidence>
<keyword evidence="8" id="KW-0805">Transcription regulation</keyword>
<evidence type="ECO:0000256" key="2">
    <source>
        <dbReference type="ARBA" id="ARBA00012483"/>
    </source>
</evidence>
<keyword evidence="7" id="KW-0862">Zinc</keyword>
<dbReference type="SUPFAM" id="SSF57850">
    <property type="entry name" value="RING/U-box"/>
    <property type="match status" value="1"/>
</dbReference>
<dbReference type="FunFam" id="3.30.40.10:FF:000136">
    <property type="entry name" value="E3 ubiquitin-protein ligase Topors"/>
    <property type="match status" value="1"/>
</dbReference>
<dbReference type="CDD" id="cd23130">
    <property type="entry name" value="RING-HC_EHV1-like"/>
    <property type="match status" value="1"/>
</dbReference>
<evidence type="ECO:0000256" key="5">
    <source>
        <dbReference type="ARBA" id="ARBA00022771"/>
    </source>
</evidence>
<dbReference type="PROSITE" id="PS50089">
    <property type="entry name" value="ZF_RING_2"/>
    <property type="match status" value="1"/>
</dbReference>
<dbReference type="InterPro" id="IPR017907">
    <property type="entry name" value="Znf_RING_CS"/>
</dbReference>
<dbReference type="Gene3D" id="3.30.40.10">
    <property type="entry name" value="Zinc/RING finger domain, C3HC4 (zinc finger)"/>
    <property type="match status" value="1"/>
</dbReference>
<dbReference type="InterPro" id="IPR001841">
    <property type="entry name" value="Znf_RING"/>
</dbReference>
<keyword evidence="3" id="KW-0808">Transferase</keyword>
<evidence type="ECO:0000256" key="6">
    <source>
        <dbReference type="ARBA" id="ARBA00022786"/>
    </source>
</evidence>
<evidence type="ECO:0000256" key="3">
    <source>
        <dbReference type="ARBA" id="ARBA00022679"/>
    </source>
</evidence>
<keyword evidence="5 16" id="KW-0863">Zinc-finger</keyword>
<evidence type="ECO:0000313" key="18">
    <source>
        <dbReference type="Ensembl" id="ENSBJAP00000006394.1"/>
    </source>
</evidence>
<evidence type="ECO:0000256" key="13">
    <source>
        <dbReference type="ARBA" id="ARBA00079040"/>
    </source>
</evidence>
<evidence type="ECO:0000256" key="11">
    <source>
        <dbReference type="ARBA" id="ARBA00076856"/>
    </source>
</evidence>
<organism evidence="18 19">
    <name type="scientific">Buteo japonicus</name>
    <dbReference type="NCBI Taxonomy" id="224669"/>
    <lineage>
        <taxon>Eukaryota</taxon>
        <taxon>Metazoa</taxon>
        <taxon>Chordata</taxon>
        <taxon>Craniata</taxon>
        <taxon>Vertebrata</taxon>
        <taxon>Euteleostomi</taxon>
        <taxon>Archelosauria</taxon>
        <taxon>Archosauria</taxon>
        <taxon>Dinosauria</taxon>
        <taxon>Saurischia</taxon>
        <taxon>Theropoda</taxon>
        <taxon>Coelurosauria</taxon>
        <taxon>Aves</taxon>
        <taxon>Neognathae</taxon>
        <taxon>Neoaves</taxon>
        <taxon>Telluraves</taxon>
        <taxon>Accipitrimorphae</taxon>
        <taxon>Accipitriformes</taxon>
        <taxon>Accipitridae</taxon>
        <taxon>Accipitrinae</taxon>
        <taxon>Buteo</taxon>
    </lineage>
</organism>
<evidence type="ECO:0000256" key="14">
    <source>
        <dbReference type="ARBA" id="ARBA00079184"/>
    </source>
</evidence>
<protein>
    <recommendedName>
        <fullName evidence="10">E3 ubiquitin-protein ligase Topors</fullName>
        <ecNumber evidence="2">2.3.2.27</ecNumber>
    </recommendedName>
    <alternativeName>
        <fullName evidence="11">RING-type E3 ubiquitin transferase Topors</fullName>
    </alternativeName>
    <alternativeName>
        <fullName evidence="13">SUMO1-protein E3 ligase Topors</fullName>
    </alternativeName>
    <alternativeName>
        <fullName evidence="12">Topoisomerase I-binding RING finger protein</fullName>
    </alternativeName>
    <alternativeName>
        <fullName evidence="14">Topoisomerase I-binding arginine/serine-rich protein</fullName>
    </alternativeName>
    <alternativeName>
        <fullName evidence="15">Tumor suppressor p53-binding protein 3</fullName>
    </alternativeName>
</protein>